<gene>
    <name evidence="3" type="ORF">DA73_0243090</name>
    <name evidence="2" type="ORF">DA73_0400026870</name>
</gene>
<dbReference type="AlphaFoldDB" id="A0A0C1QVH1"/>
<keyword evidence="2" id="KW-0255">Endonuclease</keyword>
<dbReference type="EMBL" id="JHEG02000059">
    <property type="protein sequence ID" value="KIE07783.1"/>
    <property type="molecule type" value="Genomic_DNA"/>
</dbReference>
<keyword evidence="4" id="KW-1185">Reference proteome</keyword>
<dbReference type="SUPFAM" id="SSF52980">
    <property type="entry name" value="Restriction endonuclease-like"/>
    <property type="match status" value="1"/>
</dbReference>
<evidence type="ECO:0000313" key="4">
    <source>
        <dbReference type="Proteomes" id="UP000029738"/>
    </source>
</evidence>
<dbReference type="PANTHER" id="PTHR34107:SF1">
    <property type="entry name" value="SLL0198 PROTEIN"/>
    <property type="match status" value="1"/>
</dbReference>
<proteinExistence type="predicted"/>
<dbReference type="GO" id="GO:0004519">
    <property type="term" value="F:endonuclease activity"/>
    <property type="evidence" value="ECO:0007669"/>
    <property type="project" value="UniProtKB-KW"/>
</dbReference>
<reference evidence="2" key="2">
    <citation type="submission" date="2019-11" db="EMBL/GenBank/DDBJ databases">
        <title>Improved Assembly of Tolypothrix boutellei genome.</title>
        <authorList>
            <person name="Sarangi A.N."/>
            <person name="Mukherjee M."/>
            <person name="Ghosh S."/>
            <person name="Singh D."/>
            <person name="Das A."/>
            <person name="Kant S."/>
            <person name="Prusty A."/>
            <person name="Tripathy S."/>
        </authorList>
    </citation>
    <scope>NUCLEOTIDE SEQUENCE</scope>
    <source>
        <strain evidence="2">VB521301</strain>
    </source>
</reference>
<protein>
    <submittedName>
        <fullName evidence="2">Uma2 family endonuclease</fullName>
    </submittedName>
</protein>
<dbReference type="EMBL" id="JHEG04000001">
    <property type="protein sequence ID" value="KAF3888700.1"/>
    <property type="molecule type" value="Genomic_DNA"/>
</dbReference>
<dbReference type="Gene3D" id="3.90.1570.10">
    <property type="entry name" value="tt1808, chain A"/>
    <property type="match status" value="1"/>
</dbReference>
<evidence type="ECO:0000313" key="2">
    <source>
        <dbReference type="EMBL" id="KAF3888700.1"/>
    </source>
</evidence>
<organism evidence="3">
    <name type="scientific">Tolypothrix bouteillei VB521301</name>
    <dbReference type="NCBI Taxonomy" id="1479485"/>
    <lineage>
        <taxon>Bacteria</taxon>
        <taxon>Bacillati</taxon>
        <taxon>Cyanobacteriota</taxon>
        <taxon>Cyanophyceae</taxon>
        <taxon>Nostocales</taxon>
        <taxon>Tolypothrichaceae</taxon>
        <taxon>Tolypothrix</taxon>
    </lineage>
</organism>
<dbReference type="RefSeq" id="WP_038083479.1">
    <property type="nucleotide sequence ID" value="NZ_JHEG04000001.1"/>
</dbReference>
<sequence>MDSITLQLKPVIELTDEQFYLLCRKNPDVKFERNTRGELIIMAPTGGETGNYNVEMAADFVFWNRQTKLGKVFDSSTGFKLPNGADRSPDVTWIKKERWDSLTPEQREKFPPISPDFVLELMSPSDTLEQVQEKMQEYMENQVKLGWLIDRKKRRVEIYRLGKEVEILESPTELSGEDILPGFVLNLESIWQ</sequence>
<keyword evidence="2" id="KW-0378">Hydrolase</keyword>
<comment type="caution">
    <text evidence="3">The sequence shown here is derived from an EMBL/GenBank/DDBJ whole genome shotgun (WGS) entry which is preliminary data.</text>
</comment>
<evidence type="ECO:0000313" key="3">
    <source>
        <dbReference type="EMBL" id="KIE07783.1"/>
    </source>
</evidence>
<dbReference type="InterPro" id="IPR012296">
    <property type="entry name" value="Nuclease_put_TT1808"/>
</dbReference>
<dbReference type="PANTHER" id="PTHR34107">
    <property type="entry name" value="SLL0198 PROTEIN-RELATED"/>
    <property type="match status" value="1"/>
</dbReference>
<evidence type="ECO:0000259" key="1">
    <source>
        <dbReference type="Pfam" id="PF05685"/>
    </source>
</evidence>
<dbReference type="CDD" id="cd06260">
    <property type="entry name" value="DUF820-like"/>
    <property type="match status" value="1"/>
</dbReference>
<dbReference type="Proteomes" id="UP000029738">
    <property type="component" value="Unassembled WGS sequence"/>
</dbReference>
<keyword evidence="2" id="KW-0540">Nuclease</keyword>
<dbReference type="STRING" id="1479485.DA73_0243090"/>
<feature type="domain" description="Putative restriction endonuclease" evidence="1">
    <location>
        <begin position="17"/>
        <end position="188"/>
    </location>
</feature>
<name>A0A0C1QVH1_9CYAN</name>
<dbReference type="InterPro" id="IPR011335">
    <property type="entry name" value="Restrct_endonuc-II-like"/>
</dbReference>
<dbReference type="OrthoDB" id="455378at2"/>
<accession>A0A0C1QVH1</accession>
<reference evidence="3" key="1">
    <citation type="journal article" date="2015" name="Genome Announc.">
        <title>Draft Genome Sequence of Tolypothrix boutellei Strain VB521301.</title>
        <authorList>
            <person name="Chandrababunaidu M.M."/>
            <person name="Singh D."/>
            <person name="Sen D."/>
            <person name="Bhan S."/>
            <person name="Das S."/>
            <person name="Gupta A."/>
            <person name="Adhikary S.P."/>
            <person name="Tripathy S."/>
        </authorList>
    </citation>
    <scope>NUCLEOTIDE SEQUENCE</scope>
    <source>
        <strain evidence="3">VB521301</strain>
    </source>
</reference>
<dbReference type="Pfam" id="PF05685">
    <property type="entry name" value="Uma2"/>
    <property type="match status" value="1"/>
</dbReference>
<dbReference type="InterPro" id="IPR008538">
    <property type="entry name" value="Uma2"/>
</dbReference>